<gene>
    <name evidence="3" type="ORF">B5G21_08705</name>
</gene>
<protein>
    <recommendedName>
        <fullName evidence="2">Transglutaminase-like domain-containing protein</fullName>
    </recommendedName>
</protein>
<feature type="domain" description="Transglutaminase-like" evidence="2">
    <location>
        <begin position="338"/>
        <end position="401"/>
    </location>
</feature>
<dbReference type="InterPro" id="IPR002931">
    <property type="entry name" value="Transglutaminase-like"/>
</dbReference>
<organism evidence="3 4">
    <name type="scientific">Enorma massiliensis</name>
    <dbReference type="NCBI Taxonomy" id="1472761"/>
    <lineage>
        <taxon>Bacteria</taxon>
        <taxon>Bacillati</taxon>
        <taxon>Actinomycetota</taxon>
        <taxon>Coriobacteriia</taxon>
        <taxon>Coriobacteriales</taxon>
        <taxon>Coriobacteriaceae</taxon>
        <taxon>Enorma</taxon>
    </lineage>
</organism>
<dbReference type="RefSeq" id="WP_087186849.1">
    <property type="nucleotide sequence ID" value="NZ_NFHO01000010.1"/>
</dbReference>
<dbReference type="Pfam" id="PF01841">
    <property type="entry name" value="Transglut_core"/>
    <property type="match status" value="1"/>
</dbReference>
<name>A0A1Y3U3X5_9ACTN</name>
<evidence type="ECO:0000256" key="1">
    <source>
        <dbReference type="SAM" id="MobiDB-lite"/>
    </source>
</evidence>
<dbReference type="Proteomes" id="UP000196560">
    <property type="component" value="Unassembled WGS sequence"/>
</dbReference>
<keyword evidence="4" id="KW-1185">Reference proteome</keyword>
<dbReference type="Gene3D" id="3.10.620.30">
    <property type="match status" value="1"/>
</dbReference>
<evidence type="ECO:0000313" key="3">
    <source>
        <dbReference type="EMBL" id="OUN41918.1"/>
    </source>
</evidence>
<reference evidence="4" key="1">
    <citation type="submission" date="2017-04" db="EMBL/GenBank/DDBJ databases">
        <title>Function of individual gut microbiota members based on whole genome sequencing of pure cultures obtained from chicken caecum.</title>
        <authorList>
            <person name="Medvecky M."/>
            <person name="Cejkova D."/>
            <person name="Polansky O."/>
            <person name="Karasova D."/>
            <person name="Kubasova T."/>
            <person name="Cizek A."/>
            <person name="Rychlik I."/>
        </authorList>
    </citation>
    <scope>NUCLEOTIDE SEQUENCE [LARGE SCALE GENOMIC DNA]</scope>
    <source>
        <strain evidence="4">An70</strain>
    </source>
</reference>
<accession>A0A1Y3U3X5</accession>
<feature type="region of interest" description="Disordered" evidence="1">
    <location>
        <begin position="91"/>
        <end position="113"/>
    </location>
</feature>
<proteinExistence type="predicted"/>
<dbReference type="EMBL" id="NFHO01000010">
    <property type="protein sequence ID" value="OUN41918.1"/>
    <property type="molecule type" value="Genomic_DNA"/>
</dbReference>
<evidence type="ECO:0000313" key="4">
    <source>
        <dbReference type="Proteomes" id="UP000196560"/>
    </source>
</evidence>
<dbReference type="SUPFAM" id="SSF54001">
    <property type="entry name" value="Cysteine proteinases"/>
    <property type="match status" value="1"/>
</dbReference>
<dbReference type="SMART" id="SM00460">
    <property type="entry name" value="TGc"/>
    <property type="match status" value="1"/>
</dbReference>
<dbReference type="InterPro" id="IPR038765">
    <property type="entry name" value="Papain-like_cys_pep_sf"/>
</dbReference>
<sequence length="534" mass="56766">MATYEFSAESIKKMLSRVVRATDAAVRGAADAVRKLEADDRHAGQDAAARVGGARTESALRTGGAAHAGSATRAGGAAASAENVVTHAGGAAHTGSAATHSAHGDGATARSVRGGAAAARVTASAAAPTAAVPAKSAPAPVSAATQVPAAATGPVAPPAADSAKVAATGSVAPSADSRKAMASAPVPCDLAAYVHPGSCTFEQDRLSGAARRAYQAMRDGMLAYREHIKLFGVTEAEVGEAYEAVRRGTPEAFWIDGYFLRCVSFEGRIWEVGPRYRLAREDAARMLAEMEERTRPLLDALAALPSPEQRVQAAHNALILNVDYSDTDDPLESTAAGALVQGKALCGGFALAFKYLMDRLEVPCIVMRGTAASTAERNDVELHAWNVVQLDGRWTHVDVTYDLAATVDKRHPHLAYLGTSDEEIARTHDWERDAFPAAPLSLECYRRRGRYVREWDELAGLFDLTLARDGWCSFQLDERLTRSGIEPVEPIDPEKLVEKIYDLAATALSGAFTIPRTLSVNRDDVMRAYEVTVR</sequence>
<dbReference type="AlphaFoldDB" id="A0A1Y3U3X5"/>
<comment type="caution">
    <text evidence="3">The sequence shown here is derived from an EMBL/GenBank/DDBJ whole genome shotgun (WGS) entry which is preliminary data.</text>
</comment>
<evidence type="ECO:0000259" key="2">
    <source>
        <dbReference type="SMART" id="SM00460"/>
    </source>
</evidence>